<feature type="chain" id="PRO_5021427071" description="Lipoprotein" evidence="1">
    <location>
        <begin position="28"/>
        <end position="141"/>
    </location>
</feature>
<evidence type="ECO:0000313" key="2">
    <source>
        <dbReference type="EMBL" id="TFV96459.1"/>
    </source>
</evidence>
<dbReference type="Proteomes" id="UP000298127">
    <property type="component" value="Unassembled WGS sequence"/>
</dbReference>
<proteinExistence type="predicted"/>
<evidence type="ECO:0000256" key="1">
    <source>
        <dbReference type="SAM" id="SignalP"/>
    </source>
</evidence>
<name>A0A4Y9QVE3_9MICO</name>
<reference evidence="2 3" key="1">
    <citation type="journal article" date="2018" name="J. Microbiol.">
        <title>Leifsonia flava sp. nov., a novel actinobacterium isolated from the rhizosphere of Aquilegia viridiflora.</title>
        <authorList>
            <person name="Cai Y."/>
            <person name="Tao W.Z."/>
            <person name="Ma Y.J."/>
            <person name="Cheng J."/>
            <person name="Zhang M.Y."/>
            <person name="Zhang Y.X."/>
        </authorList>
    </citation>
    <scope>NUCLEOTIDE SEQUENCE [LARGE SCALE GENOMIC DNA]</scope>
    <source>
        <strain evidence="2 3">SYP-B2174</strain>
    </source>
</reference>
<feature type="signal peptide" evidence="1">
    <location>
        <begin position="1"/>
        <end position="27"/>
    </location>
</feature>
<dbReference type="EMBL" id="SPQZ01000005">
    <property type="protein sequence ID" value="TFV96459.1"/>
    <property type="molecule type" value="Genomic_DNA"/>
</dbReference>
<evidence type="ECO:0000313" key="3">
    <source>
        <dbReference type="Proteomes" id="UP000298127"/>
    </source>
</evidence>
<comment type="caution">
    <text evidence="2">The sequence shown here is derived from an EMBL/GenBank/DDBJ whole genome shotgun (WGS) entry which is preliminary data.</text>
</comment>
<dbReference type="RefSeq" id="WP_135121145.1">
    <property type="nucleotide sequence ID" value="NZ_SPQZ01000005.1"/>
</dbReference>
<keyword evidence="1" id="KW-0732">Signal</keyword>
<protein>
    <recommendedName>
        <fullName evidence="4">Lipoprotein</fullName>
    </recommendedName>
</protein>
<evidence type="ECO:0008006" key="4">
    <source>
        <dbReference type="Google" id="ProtNLM"/>
    </source>
</evidence>
<keyword evidence="3" id="KW-1185">Reference proteome</keyword>
<gene>
    <name evidence="2" type="ORF">E4M00_14185</name>
</gene>
<organism evidence="2 3">
    <name type="scientific">Orlajensenia leifsoniae</name>
    <dbReference type="NCBI Taxonomy" id="2561933"/>
    <lineage>
        <taxon>Bacteria</taxon>
        <taxon>Bacillati</taxon>
        <taxon>Actinomycetota</taxon>
        <taxon>Actinomycetes</taxon>
        <taxon>Micrococcales</taxon>
        <taxon>Microbacteriaceae</taxon>
        <taxon>Orlajensenia</taxon>
    </lineage>
</organism>
<dbReference type="PROSITE" id="PS51257">
    <property type="entry name" value="PROKAR_LIPOPROTEIN"/>
    <property type="match status" value="1"/>
</dbReference>
<accession>A0A4Y9QVE3</accession>
<sequence length="141" mass="14968">MKRHVIATTGAALLLILLTGCTPSGKAVEDFSGVPDDITTSEKIPVDTDGAPQAFYLNDGGELAVILWGSSTCPYVGTDISVVKPAYEGNEVEVTVAPLPDQPCTMDLVPHTTVFWTPTKTTTTEPLIVRVLDSVIEVPVK</sequence>
<dbReference type="AlphaFoldDB" id="A0A4Y9QVE3"/>